<organism evidence="2 3">
    <name type="scientific">Eumeta variegata</name>
    <name type="common">Bagworm moth</name>
    <name type="synonym">Eumeta japonica</name>
    <dbReference type="NCBI Taxonomy" id="151549"/>
    <lineage>
        <taxon>Eukaryota</taxon>
        <taxon>Metazoa</taxon>
        <taxon>Ecdysozoa</taxon>
        <taxon>Arthropoda</taxon>
        <taxon>Hexapoda</taxon>
        <taxon>Insecta</taxon>
        <taxon>Pterygota</taxon>
        <taxon>Neoptera</taxon>
        <taxon>Endopterygota</taxon>
        <taxon>Lepidoptera</taxon>
        <taxon>Glossata</taxon>
        <taxon>Ditrysia</taxon>
        <taxon>Tineoidea</taxon>
        <taxon>Psychidae</taxon>
        <taxon>Oiketicinae</taxon>
        <taxon>Eumeta</taxon>
    </lineage>
</organism>
<comment type="caution">
    <text evidence="2">The sequence shown here is derived from an EMBL/GenBank/DDBJ whole genome shotgun (WGS) entry which is preliminary data.</text>
</comment>
<name>A0A4C2A6C5_EUMVA</name>
<dbReference type="EMBL" id="BGZK01002664">
    <property type="protein sequence ID" value="GBP95648.1"/>
    <property type="molecule type" value="Genomic_DNA"/>
</dbReference>
<gene>
    <name evidence="2" type="ORF">EVAR_13075_1</name>
</gene>
<reference evidence="2 3" key="1">
    <citation type="journal article" date="2019" name="Commun. Biol.">
        <title>The bagworm genome reveals a unique fibroin gene that provides high tensile strength.</title>
        <authorList>
            <person name="Kono N."/>
            <person name="Nakamura H."/>
            <person name="Ohtoshi R."/>
            <person name="Tomita M."/>
            <person name="Numata K."/>
            <person name="Arakawa K."/>
        </authorList>
    </citation>
    <scope>NUCLEOTIDE SEQUENCE [LARGE SCALE GENOMIC DNA]</scope>
</reference>
<evidence type="ECO:0000256" key="1">
    <source>
        <dbReference type="SAM" id="MobiDB-lite"/>
    </source>
</evidence>
<evidence type="ECO:0000313" key="3">
    <source>
        <dbReference type="Proteomes" id="UP000299102"/>
    </source>
</evidence>
<accession>A0A4C2A6C5</accession>
<dbReference type="AlphaFoldDB" id="A0A4C2A6C5"/>
<proteinExistence type="predicted"/>
<evidence type="ECO:0000313" key="2">
    <source>
        <dbReference type="EMBL" id="GBP95648.1"/>
    </source>
</evidence>
<dbReference type="Proteomes" id="UP000299102">
    <property type="component" value="Unassembled WGS sequence"/>
</dbReference>
<feature type="region of interest" description="Disordered" evidence="1">
    <location>
        <begin position="1"/>
        <end position="24"/>
    </location>
</feature>
<keyword evidence="3" id="KW-1185">Reference proteome</keyword>
<sequence length="167" mass="18374">MSNSRKALHTGSESHTTDGQTSASTGLVGYRSEYMKNEMALLKSKDKTRSTKAIDRVSVKRFSQSFLPTGFPRIKVDWQFLTDVALKIDDICSDPTLVNAGILRGCTVPTLFILHINDLPKIGKVRAMRVTVPQTLYTPTTSIFLGTATMSVETKSGMTTALEQNLE</sequence>
<protein>
    <submittedName>
        <fullName evidence="2">Uncharacterized protein</fullName>
    </submittedName>
</protein>